<name>A0A5C4T198_9BACL</name>
<dbReference type="InterPro" id="IPR014710">
    <property type="entry name" value="RmlC-like_jellyroll"/>
</dbReference>
<dbReference type="EMBL" id="VDCQ01000054">
    <property type="protein sequence ID" value="TNJ62716.1"/>
    <property type="molecule type" value="Genomic_DNA"/>
</dbReference>
<evidence type="ECO:0000256" key="1">
    <source>
        <dbReference type="ARBA" id="ARBA00023015"/>
    </source>
</evidence>
<proteinExistence type="predicted"/>
<evidence type="ECO:0000256" key="2">
    <source>
        <dbReference type="ARBA" id="ARBA00023125"/>
    </source>
</evidence>
<sequence>MLLYSKESFLECDEFPFRAFLYATMPQRADLTHYHDFIELVYVAEGRGEHLYKGSSYPISKGDIFVIPPFVQHDYNVIGDAPLDVYNVMFLPSFLTSELQALSKVTSFFNFFYVEPFFRQTLDFESHMKLSILEGQEIKQRLERIIEEFDRKALGYRISIKALLIEMLVWLSRRYEERIVAPPIQASQSKAIQSVCKFLEHHYAQDISLEQVCQLCGMSQSSFTFKFKQTMGKTFTEYRNEVRIHSSLKLLRETDDKIIAVAENVGISDLSYYNKLFKKHTGLTPREYRVKYRRDAGES</sequence>
<keyword evidence="6" id="KW-1185">Reference proteome</keyword>
<reference evidence="5 6" key="1">
    <citation type="submission" date="2019-05" db="EMBL/GenBank/DDBJ databases">
        <title>We sequenced the genome of Paenibacillus hemerocallicola KCTC 33185 for further insight into its adaptation and study the phylogeny of Paenibacillus.</title>
        <authorList>
            <person name="Narsing Rao M.P."/>
        </authorList>
    </citation>
    <scope>NUCLEOTIDE SEQUENCE [LARGE SCALE GENOMIC DNA]</scope>
    <source>
        <strain evidence="5 6">KCTC 33185</strain>
    </source>
</reference>
<feature type="domain" description="HTH araC/xylS-type" evidence="4">
    <location>
        <begin position="193"/>
        <end position="291"/>
    </location>
</feature>
<dbReference type="Proteomes" id="UP000307943">
    <property type="component" value="Unassembled WGS sequence"/>
</dbReference>
<dbReference type="InterPro" id="IPR018062">
    <property type="entry name" value="HTH_AraC-typ_CS"/>
</dbReference>
<evidence type="ECO:0000313" key="5">
    <source>
        <dbReference type="EMBL" id="TNJ62716.1"/>
    </source>
</evidence>
<dbReference type="InterPro" id="IPR018060">
    <property type="entry name" value="HTH_AraC"/>
</dbReference>
<evidence type="ECO:0000313" key="6">
    <source>
        <dbReference type="Proteomes" id="UP000307943"/>
    </source>
</evidence>
<dbReference type="Pfam" id="PF02311">
    <property type="entry name" value="AraC_binding"/>
    <property type="match status" value="1"/>
</dbReference>
<dbReference type="PANTHER" id="PTHR43280">
    <property type="entry name" value="ARAC-FAMILY TRANSCRIPTIONAL REGULATOR"/>
    <property type="match status" value="1"/>
</dbReference>
<dbReference type="SMART" id="SM00342">
    <property type="entry name" value="HTH_ARAC"/>
    <property type="match status" value="1"/>
</dbReference>
<dbReference type="PANTHER" id="PTHR43280:SF28">
    <property type="entry name" value="HTH-TYPE TRANSCRIPTIONAL ACTIVATOR RHAS"/>
    <property type="match status" value="1"/>
</dbReference>
<dbReference type="InterPro" id="IPR009057">
    <property type="entry name" value="Homeodomain-like_sf"/>
</dbReference>
<dbReference type="OrthoDB" id="9791615at2"/>
<evidence type="ECO:0000259" key="4">
    <source>
        <dbReference type="PROSITE" id="PS01124"/>
    </source>
</evidence>
<dbReference type="GO" id="GO:0003700">
    <property type="term" value="F:DNA-binding transcription factor activity"/>
    <property type="evidence" value="ECO:0007669"/>
    <property type="project" value="InterPro"/>
</dbReference>
<gene>
    <name evidence="5" type="ORF">FE784_29170</name>
</gene>
<protein>
    <submittedName>
        <fullName evidence="5">AraC family transcriptional regulator</fullName>
    </submittedName>
</protein>
<keyword evidence="2" id="KW-0238">DNA-binding</keyword>
<dbReference type="AlphaFoldDB" id="A0A5C4T198"/>
<comment type="caution">
    <text evidence="5">The sequence shown here is derived from an EMBL/GenBank/DDBJ whole genome shotgun (WGS) entry which is preliminary data.</text>
</comment>
<dbReference type="SUPFAM" id="SSF51215">
    <property type="entry name" value="Regulatory protein AraC"/>
    <property type="match status" value="1"/>
</dbReference>
<accession>A0A5C4T198</accession>
<dbReference type="InterPro" id="IPR003313">
    <property type="entry name" value="AraC-bd"/>
</dbReference>
<dbReference type="SUPFAM" id="SSF46689">
    <property type="entry name" value="Homeodomain-like"/>
    <property type="match status" value="2"/>
</dbReference>
<organism evidence="5 6">
    <name type="scientific">Paenibacillus hemerocallicola</name>
    <dbReference type="NCBI Taxonomy" id="1172614"/>
    <lineage>
        <taxon>Bacteria</taxon>
        <taxon>Bacillati</taxon>
        <taxon>Bacillota</taxon>
        <taxon>Bacilli</taxon>
        <taxon>Bacillales</taxon>
        <taxon>Paenibacillaceae</taxon>
        <taxon>Paenibacillus</taxon>
    </lineage>
</organism>
<dbReference type="InterPro" id="IPR037923">
    <property type="entry name" value="HTH-like"/>
</dbReference>
<dbReference type="GO" id="GO:0043565">
    <property type="term" value="F:sequence-specific DNA binding"/>
    <property type="evidence" value="ECO:0007669"/>
    <property type="project" value="InterPro"/>
</dbReference>
<dbReference type="PROSITE" id="PS01124">
    <property type="entry name" value="HTH_ARAC_FAMILY_2"/>
    <property type="match status" value="1"/>
</dbReference>
<dbReference type="Gene3D" id="2.60.120.10">
    <property type="entry name" value="Jelly Rolls"/>
    <property type="match status" value="1"/>
</dbReference>
<dbReference type="Pfam" id="PF12833">
    <property type="entry name" value="HTH_18"/>
    <property type="match status" value="1"/>
</dbReference>
<evidence type="ECO:0000256" key="3">
    <source>
        <dbReference type="ARBA" id="ARBA00023163"/>
    </source>
</evidence>
<dbReference type="Gene3D" id="1.10.10.60">
    <property type="entry name" value="Homeodomain-like"/>
    <property type="match status" value="2"/>
</dbReference>
<keyword evidence="1" id="KW-0805">Transcription regulation</keyword>
<dbReference type="RefSeq" id="WP_139605786.1">
    <property type="nucleotide sequence ID" value="NZ_VDCQ01000054.1"/>
</dbReference>
<dbReference type="PROSITE" id="PS00041">
    <property type="entry name" value="HTH_ARAC_FAMILY_1"/>
    <property type="match status" value="1"/>
</dbReference>
<keyword evidence="3" id="KW-0804">Transcription</keyword>